<comment type="caution">
    <text evidence="2">The sequence shown here is derived from an EMBL/GenBank/DDBJ whole genome shotgun (WGS) entry which is preliminary data.</text>
</comment>
<proteinExistence type="predicted"/>
<dbReference type="InterPro" id="IPR014263">
    <property type="entry name" value="Methanolan_biosynth_EpsI"/>
</dbReference>
<accession>A0A7Y2E7H6</accession>
<feature type="domain" description="Methanolan biosynthesis EpsI" evidence="1">
    <location>
        <begin position="6"/>
        <end position="186"/>
    </location>
</feature>
<dbReference type="EMBL" id="JABDJR010000297">
    <property type="protein sequence ID" value="NNF06601.1"/>
    <property type="molecule type" value="Genomic_DNA"/>
</dbReference>
<evidence type="ECO:0000313" key="2">
    <source>
        <dbReference type="EMBL" id="NNF06601.1"/>
    </source>
</evidence>
<protein>
    <submittedName>
        <fullName evidence="2">EpsI family protein</fullName>
    </submittedName>
</protein>
<dbReference type="Pfam" id="PF11984">
    <property type="entry name" value="DUF3485"/>
    <property type="match status" value="1"/>
</dbReference>
<organism evidence="2 3">
    <name type="scientific">Eiseniibacteriota bacterium</name>
    <dbReference type="NCBI Taxonomy" id="2212470"/>
    <lineage>
        <taxon>Bacteria</taxon>
        <taxon>Candidatus Eiseniibacteriota</taxon>
    </lineage>
</organism>
<name>A0A7Y2E7H6_UNCEI</name>
<evidence type="ECO:0000259" key="1">
    <source>
        <dbReference type="Pfam" id="PF11984"/>
    </source>
</evidence>
<dbReference type="NCBIfam" id="TIGR02914">
    <property type="entry name" value="EpsI_fam"/>
    <property type="match status" value="1"/>
</dbReference>
<sequence length="208" mass="23003">MAIRFVLALLIISATGFYARNLSAARVSSDRIPDLSQVPAVVGGWQSRDYTMTPEVEEVLAADAYLFREYVDATGASVSLFVAYFKDQEVGSQIHSPRNCLPGAGWRTTSIDPVSLTLGGVACPASSMWIQKRDQRQEVLYWFKTRSGTVTGEYALKWDLVKNSLKRQPTDAAFVRFIASERHQEQMRSLIALLDPTISGALNQVGLP</sequence>
<reference evidence="2 3" key="1">
    <citation type="submission" date="2020-03" db="EMBL/GenBank/DDBJ databases">
        <title>Metabolic flexibility allows generalist bacteria to become dominant in a frequently disturbed ecosystem.</title>
        <authorList>
            <person name="Chen Y.-J."/>
            <person name="Leung P.M."/>
            <person name="Bay S.K."/>
            <person name="Hugenholtz P."/>
            <person name="Kessler A.J."/>
            <person name="Shelley G."/>
            <person name="Waite D.W."/>
            <person name="Cook P.L."/>
            <person name="Greening C."/>
        </authorList>
    </citation>
    <scope>NUCLEOTIDE SEQUENCE [LARGE SCALE GENOMIC DNA]</scope>
    <source>
        <strain evidence="2">SS_bin_28</strain>
    </source>
</reference>
<gene>
    <name evidence="2" type="primary">epsI</name>
    <name evidence="2" type="ORF">HKN21_07560</name>
</gene>
<evidence type="ECO:0000313" key="3">
    <source>
        <dbReference type="Proteomes" id="UP000547674"/>
    </source>
</evidence>
<dbReference type="Proteomes" id="UP000547674">
    <property type="component" value="Unassembled WGS sequence"/>
</dbReference>
<dbReference type="AlphaFoldDB" id="A0A7Y2E7H6"/>